<evidence type="ECO:0008006" key="3">
    <source>
        <dbReference type="Google" id="ProtNLM"/>
    </source>
</evidence>
<dbReference type="AlphaFoldDB" id="A0A540V3M3"/>
<dbReference type="PROSITE" id="PS51257">
    <property type="entry name" value="PROKAR_LIPOPROTEIN"/>
    <property type="match status" value="1"/>
</dbReference>
<name>A0A540V3M3_9BACL</name>
<gene>
    <name evidence="1" type="ORF">FKZ59_05050</name>
</gene>
<dbReference type="RefSeq" id="WP_141601665.1">
    <property type="nucleotide sequence ID" value="NZ_JARMSB010000019.1"/>
</dbReference>
<comment type="caution">
    <text evidence="1">The sequence shown here is derived from an EMBL/GenBank/DDBJ whole genome shotgun (WGS) entry which is preliminary data.</text>
</comment>
<proteinExistence type="predicted"/>
<protein>
    <recommendedName>
        <fullName evidence="3">Sporulation protein</fullName>
    </recommendedName>
</protein>
<keyword evidence="2" id="KW-1185">Reference proteome</keyword>
<dbReference type="OrthoDB" id="2455217at2"/>
<accession>A0A540V3M3</accession>
<dbReference type="Proteomes" id="UP000315753">
    <property type="component" value="Unassembled WGS sequence"/>
</dbReference>
<dbReference type="EMBL" id="VIGD01000005">
    <property type="protein sequence ID" value="TQE91350.1"/>
    <property type="molecule type" value="Genomic_DNA"/>
</dbReference>
<evidence type="ECO:0000313" key="2">
    <source>
        <dbReference type="Proteomes" id="UP000315753"/>
    </source>
</evidence>
<evidence type="ECO:0000313" key="1">
    <source>
        <dbReference type="EMBL" id="TQE91350.1"/>
    </source>
</evidence>
<organism evidence="1 2">
    <name type="scientific">Ureibacillus terrenus</name>
    <dbReference type="NCBI Taxonomy" id="118246"/>
    <lineage>
        <taxon>Bacteria</taxon>
        <taxon>Bacillati</taxon>
        <taxon>Bacillota</taxon>
        <taxon>Bacilli</taxon>
        <taxon>Bacillales</taxon>
        <taxon>Caryophanaceae</taxon>
        <taxon>Ureibacillus</taxon>
    </lineage>
</organism>
<reference evidence="1 2" key="1">
    <citation type="submission" date="2019-06" db="EMBL/GenBank/DDBJ databases">
        <title>Genome sequence of Ureibacillus terrenus.</title>
        <authorList>
            <person name="Maclea K.S."/>
            <person name="Simoes M."/>
        </authorList>
    </citation>
    <scope>NUCLEOTIDE SEQUENCE [LARGE SCALE GENOMIC DNA]</scope>
    <source>
        <strain evidence="1 2">ATCC BAA-384</strain>
    </source>
</reference>
<sequence>MKKLVLPLLLFMFLTGCNDDQKTLEVNDIGGEESEKVKIIMENEEEIYSGRAIFVEDQLLVAVQAKPWLDYKKTKIEKNLKKKLEESFPEYDITVSSDYKLYWEAQKLLKEDDGEKLKKKVEKLKKLKKEET</sequence>